<dbReference type="Pfam" id="PF13241">
    <property type="entry name" value="NAD_binding_7"/>
    <property type="match status" value="1"/>
</dbReference>
<dbReference type="EMBL" id="QCYH01000001">
    <property type="protein sequence ID" value="PVA11614.1"/>
    <property type="molecule type" value="Genomic_DNA"/>
</dbReference>
<comment type="catalytic activity">
    <reaction evidence="6">
        <text>precorrin-2 + NAD(+) = sirohydrochlorin + NADH + 2 H(+)</text>
        <dbReference type="Rhea" id="RHEA:15613"/>
        <dbReference type="ChEBI" id="CHEBI:15378"/>
        <dbReference type="ChEBI" id="CHEBI:57540"/>
        <dbReference type="ChEBI" id="CHEBI:57945"/>
        <dbReference type="ChEBI" id="CHEBI:58351"/>
        <dbReference type="ChEBI" id="CHEBI:58827"/>
        <dbReference type="EC" id="1.3.1.76"/>
    </reaction>
</comment>
<dbReference type="GO" id="GO:0004325">
    <property type="term" value="F:ferrochelatase activity"/>
    <property type="evidence" value="ECO:0007669"/>
    <property type="project" value="InterPro"/>
</dbReference>
<dbReference type="InterPro" id="IPR035996">
    <property type="entry name" value="4pyrrol_Methylase_sf"/>
</dbReference>
<evidence type="ECO:0000256" key="5">
    <source>
        <dbReference type="ARBA" id="ARBA00023244"/>
    </source>
</evidence>
<evidence type="ECO:0000259" key="7">
    <source>
        <dbReference type="Pfam" id="PF10414"/>
    </source>
</evidence>
<dbReference type="RefSeq" id="WP_108690359.1">
    <property type="nucleotide sequence ID" value="NZ_QCYH01000001.1"/>
</dbReference>
<keyword evidence="9" id="KW-1185">Reference proteome</keyword>
<dbReference type="Gene3D" id="3.30.160.110">
    <property type="entry name" value="Siroheme synthase, domain 2"/>
    <property type="match status" value="1"/>
</dbReference>
<dbReference type="GO" id="GO:0008168">
    <property type="term" value="F:methyltransferase activity"/>
    <property type="evidence" value="ECO:0007669"/>
    <property type="project" value="InterPro"/>
</dbReference>
<evidence type="ECO:0000256" key="6">
    <source>
        <dbReference type="ARBA" id="ARBA00047561"/>
    </source>
</evidence>
<evidence type="ECO:0000256" key="2">
    <source>
        <dbReference type="ARBA" id="ARBA00012400"/>
    </source>
</evidence>
<evidence type="ECO:0000256" key="3">
    <source>
        <dbReference type="ARBA" id="ARBA00023002"/>
    </source>
</evidence>
<dbReference type="UniPathway" id="UPA00262">
    <property type="reaction ID" value="UER00222"/>
</dbReference>
<dbReference type="Pfam" id="PF10414">
    <property type="entry name" value="CysG_dimeriser"/>
    <property type="match status" value="1"/>
</dbReference>
<dbReference type="OrthoDB" id="9815856at2"/>
<evidence type="ECO:0000256" key="1">
    <source>
        <dbReference type="ARBA" id="ARBA00005010"/>
    </source>
</evidence>
<keyword evidence="4" id="KW-0520">NAD</keyword>
<keyword evidence="5" id="KW-0627">Porphyrin biosynthesis</keyword>
<protein>
    <recommendedName>
        <fullName evidence="2">precorrin-2 dehydrogenase</fullName>
        <ecNumber evidence="2">1.3.1.76</ecNumber>
    </recommendedName>
</protein>
<dbReference type="InterPro" id="IPR036291">
    <property type="entry name" value="NAD(P)-bd_dom_sf"/>
</dbReference>
<dbReference type="Gene3D" id="3.40.50.720">
    <property type="entry name" value="NAD(P)-binding Rossmann-like Domain"/>
    <property type="match status" value="1"/>
</dbReference>
<comment type="pathway">
    <text evidence="1">Porphyrin-containing compound metabolism; siroheme biosynthesis; sirohydrochlorin from precorrin-2: step 1/1.</text>
</comment>
<dbReference type="SUPFAM" id="SSF53790">
    <property type="entry name" value="Tetrapyrrole methylase"/>
    <property type="match status" value="1"/>
</dbReference>
<organism evidence="8 9">
    <name type="scientific">Pelagivirga sediminicola</name>
    <dbReference type="NCBI Taxonomy" id="2170575"/>
    <lineage>
        <taxon>Bacteria</taxon>
        <taxon>Pseudomonadati</taxon>
        <taxon>Pseudomonadota</taxon>
        <taxon>Alphaproteobacteria</taxon>
        <taxon>Rhodobacterales</taxon>
        <taxon>Paracoccaceae</taxon>
        <taxon>Pelagivirga</taxon>
    </lineage>
</organism>
<dbReference type="AlphaFoldDB" id="A0A2T7GB11"/>
<reference evidence="8 9" key="1">
    <citation type="submission" date="2018-04" db="EMBL/GenBank/DDBJ databases">
        <title>Pelagivirga bohaiensis gen. nov., sp. nov., a bacterium isolated from the Bohai Sea.</title>
        <authorList>
            <person name="Ji X."/>
        </authorList>
    </citation>
    <scope>NUCLEOTIDE SEQUENCE [LARGE SCALE GENOMIC DNA]</scope>
    <source>
        <strain evidence="8 9">BH-SD19</strain>
    </source>
</reference>
<evidence type="ECO:0000313" key="9">
    <source>
        <dbReference type="Proteomes" id="UP000244446"/>
    </source>
</evidence>
<dbReference type="SUPFAM" id="SSF75615">
    <property type="entry name" value="Siroheme synthase middle domains-like"/>
    <property type="match status" value="1"/>
</dbReference>
<dbReference type="GO" id="GO:0019354">
    <property type="term" value="P:siroheme biosynthetic process"/>
    <property type="evidence" value="ECO:0007669"/>
    <property type="project" value="UniProtKB-UniPathway"/>
</dbReference>
<feature type="domain" description="Sirohaem synthase dimerisation" evidence="7">
    <location>
        <begin position="150"/>
        <end position="205"/>
    </location>
</feature>
<dbReference type="InterPro" id="IPR019478">
    <property type="entry name" value="Sirohaem_synthase_dimer_dom"/>
</dbReference>
<dbReference type="GO" id="GO:0043115">
    <property type="term" value="F:precorrin-2 dehydrogenase activity"/>
    <property type="evidence" value="ECO:0007669"/>
    <property type="project" value="UniProtKB-EC"/>
</dbReference>
<dbReference type="EC" id="1.3.1.76" evidence="2"/>
<keyword evidence="3" id="KW-0560">Oxidoreductase</keyword>
<dbReference type="InterPro" id="IPR006367">
    <property type="entry name" value="Sirohaem_synthase_N"/>
</dbReference>
<name>A0A2T7GB11_9RHOB</name>
<dbReference type="InterPro" id="IPR028161">
    <property type="entry name" value="Met8-like"/>
</dbReference>
<dbReference type="PANTHER" id="PTHR35330">
    <property type="entry name" value="SIROHEME BIOSYNTHESIS PROTEIN MET8"/>
    <property type="match status" value="1"/>
</dbReference>
<dbReference type="NCBIfam" id="TIGR01470">
    <property type="entry name" value="cysG_Nterm"/>
    <property type="match status" value="1"/>
</dbReference>
<dbReference type="SUPFAM" id="SSF51735">
    <property type="entry name" value="NAD(P)-binding Rossmann-fold domains"/>
    <property type="match status" value="1"/>
</dbReference>
<dbReference type="Proteomes" id="UP000244446">
    <property type="component" value="Unassembled WGS sequence"/>
</dbReference>
<evidence type="ECO:0000313" key="8">
    <source>
        <dbReference type="EMBL" id="PVA11614.1"/>
    </source>
</evidence>
<sequence length="326" mass="34236">MKHFPIFVALEGRRVVLSGGGDAALAKLRLLMKTQAHLTVFAPRPAPEIVAWSAEGRLALRRRAMAPGDALCAVLFYAADEDPAEDARTVALARADGAMTNIVDNLADSQFITPAIVDRDPVTVAIGTEGAAPVLARKIKADIEAMLPASLGALARAARAFRARAEALPMGRARRAFWSGFFLRSGPAALEQDASADLDALLSRDLSKHLAARPGAGHVTFAVLTSDEAALLPRRTRRVLHEADLVLHDAAVPAQILDLARREARFGPLPGAAAPLISAAAKGLHVICLMQAAPDAQMLAACRQAGLPLQLIPGAPAHAHANLVPA</sequence>
<evidence type="ECO:0000256" key="4">
    <source>
        <dbReference type="ARBA" id="ARBA00023027"/>
    </source>
</evidence>
<gene>
    <name evidence="8" type="ORF">DC366_01205</name>
</gene>
<dbReference type="PANTHER" id="PTHR35330:SF1">
    <property type="entry name" value="SIROHEME BIOSYNTHESIS PROTEIN MET8"/>
    <property type="match status" value="1"/>
</dbReference>
<comment type="caution">
    <text evidence="8">The sequence shown here is derived from an EMBL/GenBank/DDBJ whole genome shotgun (WGS) entry which is preliminary data.</text>
</comment>
<accession>A0A2T7GB11</accession>
<proteinExistence type="predicted"/>